<sequence>MIHHHLFALANAAVVVMATSCTGSNTTFPEQWRTSLPQVWDHMMARSDYEVGLNISATNNWALDQIMDGQGTINLCLRWGSTSSLTQENREQLESVYEQSIQQWLRWLPSWDGFPYEDVNVNVAAWAVNDTAQIEGPTDGFDVHTGFHDTDGLPTCNPGCSRELHQDGDYSGCPGGPDRRFHQYLVLSPLWGDYNMGAAASFGVDLSLFGWETIGSQGKPWPMPVHEFGHTFGFPDFLTDNTRPTNRTICNILWLPENAPKKFVMMPGSGGFDMAPELTDMEGWMLRHLWSRVSRLRGWQSDDMIWPAPLKCSAIEARDVKFTTDADDLCVLRLN</sequence>
<keyword evidence="1" id="KW-0732">Signal</keyword>
<evidence type="ECO:0000256" key="1">
    <source>
        <dbReference type="SAM" id="SignalP"/>
    </source>
</evidence>
<reference evidence="2" key="1">
    <citation type="journal article" date="2021" name="Nat. Commun.">
        <title>Genetic determinants of endophytism in the Arabidopsis root mycobiome.</title>
        <authorList>
            <person name="Mesny F."/>
            <person name="Miyauchi S."/>
            <person name="Thiergart T."/>
            <person name="Pickel B."/>
            <person name="Atanasova L."/>
            <person name="Karlsson M."/>
            <person name="Huettel B."/>
            <person name="Barry K.W."/>
            <person name="Haridas S."/>
            <person name="Chen C."/>
            <person name="Bauer D."/>
            <person name="Andreopoulos W."/>
            <person name="Pangilinan J."/>
            <person name="LaButti K."/>
            <person name="Riley R."/>
            <person name="Lipzen A."/>
            <person name="Clum A."/>
            <person name="Drula E."/>
            <person name="Henrissat B."/>
            <person name="Kohler A."/>
            <person name="Grigoriev I.V."/>
            <person name="Martin F.M."/>
            <person name="Hacquard S."/>
        </authorList>
    </citation>
    <scope>NUCLEOTIDE SEQUENCE</scope>
    <source>
        <strain evidence="2">MPI-CAGE-AT-0016</strain>
    </source>
</reference>
<comment type="caution">
    <text evidence="2">The sequence shown here is derived from an EMBL/GenBank/DDBJ whole genome shotgun (WGS) entry which is preliminary data.</text>
</comment>
<proteinExistence type="predicted"/>
<protein>
    <submittedName>
        <fullName evidence="2">Uncharacterized protein</fullName>
    </submittedName>
</protein>
<dbReference type="PANTHER" id="PTHR35606:SF4">
    <property type="entry name" value="CELLULOSE-BINDING FAMILY II PROTEIN"/>
    <property type="match status" value="1"/>
</dbReference>
<evidence type="ECO:0000313" key="2">
    <source>
        <dbReference type="EMBL" id="KAH7353388.1"/>
    </source>
</evidence>
<feature type="signal peptide" evidence="1">
    <location>
        <begin position="1"/>
        <end position="18"/>
    </location>
</feature>
<dbReference type="OrthoDB" id="5000017at2759"/>
<evidence type="ECO:0000313" key="3">
    <source>
        <dbReference type="Proteomes" id="UP000813385"/>
    </source>
</evidence>
<name>A0A8K0T9G0_9PEZI</name>
<dbReference type="AlphaFoldDB" id="A0A8K0T9G0"/>
<dbReference type="Proteomes" id="UP000813385">
    <property type="component" value="Unassembled WGS sequence"/>
</dbReference>
<dbReference type="EMBL" id="JAGPXD010000005">
    <property type="protein sequence ID" value="KAH7353388.1"/>
    <property type="molecule type" value="Genomic_DNA"/>
</dbReference>
<keyword evidence="3" id="KW-1185">Reference proteome</keyword>
<gene>
    <name evidence="2" type="ORF">B0T11DRAFT_300536</name>
</gene>
<dbReference type="PANTHER" id="PTHR35606">
    <property type="entry name" value="CELLULOSE-BINDING FAMILY II PROTEIN"/>
    <property type="match status" value="1"/>
</dbReference>
<feature type="chain" id="PRO_5035477070" evidence="1">
    <location>
        <begin position="19"/>
        <end position="335"/>
    </location>
</feature>
<accession>A0A8K0T9G0</accession>
<organism evidence="2 3">
    <name type="scientific">Plectosphaerella cucumerina</name>
    <dbReference type="NCBI Taxonomy" id="40658"/>
    <lineage>
        <taxon>Eukaryota</taxon>
        <taxon>Fungi</taxon>
        <taxon>Dikarya</taxon>
        <taxon>Ascomycota</taxon>
        <taxon>Pezizomycotina</taxon>
        <taxon>Sordariomycetes</taxon>
        <taxon>Hypocreomycetidae</taxon>
        <taxon>Glomerellales</taxon>
        <taxon>Plectosphaerellaceae</taxon>
        <taxon>Plectosphaerella</taxon>
    </lineage>
</organism>